<proteinExistence type="predicted"/>
<reference evidence="2 3" key="1">
    <citation type="submission" date="2013-12" db="EMBL/GenBank/DDBJ databases">
        <authorList>
            <person name="Wang R."/>
            <person name="Li Y."/>
            <person name="Zheng H."/>
            <person name="Xin J."/>
        </authorList>
    </citation>
    <scope>NUCLEOTIDE SEQUENCE [LARGE SCALE GENOMIC DNA]</scope>
    <source>
        <strain evidence="2 3">87001</strain>
    </source>
</reference>
<protein>
    <submittedName>
        <fullName evidence="2">Major lipoprotein</fullName>
    </submittedName>
</protein>
<dbReference type="Proteomes" id="UP000031910">
    <property type="component" value="Chromosome"/>
</dbReference>
<evidence type="ECO:0000313" key="3">
    <source>
        <dbReference type="Proteomes" id="UP000031910"/>
    </source>
</evidence>
<dbReference type="InterPro" id="IPR019992">
    <property type="entry name" value="Mycoides_lipoprot_LppA/p72"/>
</dbReference>
<evidence type="ECO:0000256" key="1">
    <source>
        <dbReference type="SAM" id="MobiDB-lite"/>
    </source>
</evidence>
<evidence type="ECO:0000313" key="2">
    <source>
        <dbReference type="EMBL" id="AJK51042.1"/>
    </source>
</evidence>
<dbReference type="KEGG" id="mcai:MCCG_0036"/>
<sequence>MEESKNNHDNNSNSDDRSHSQSSQADEHKNDVDFLDLNTIKKELSFDNTWIYKNKDAKSAWFSLKNDLTTLTTVFYANNKSVKKEYKLSFENLNENSEFILDKGVISKVKIKFTKNSKYKIFEFILTGFKKVDNEKDINKKNDYIKPKKVLDTRITGLYSSILAYMLLFIEDPNTYKSIEEATNDAINFEELKNTGTNLFNDNFIGFSVGTKELLFDFNEDYRKLYTYKITDAGFDDINGKLDLKVEINNSEDNKNSEPSITKEFSFEGFRKINFKNPNDNPFSILLLQSDLKKY</sequence>
<keyword evidence="2" id="KW-0449">Lipoprotein</keyword>
<dbReference type="NCBIfam" id="NF045959">
    <property type="entry name" value="LppA_rel_LP"/>
    <property type="match status" value="1"/>
</dbReference>
<dbReference type="EMBL" id="CP006959">
    <property type="protein sequence ID" value="AJK51042.1"/>
    <property type="molecule type" value="Genomic_DNA"/>
</dbReference>
<name>A0A9N7AUI0_MYCCC</name>
<accession>A0A9N7AUI0</accession>
<dbReference type="NCBIfam" id="TIGR03490">
    <property type="entry name" value="Mycoplas_LppA"/>
    <property type="match status" value="1"/>
</dbReference>
<organism evidence="2 3">
    <name type="scientific">Mycoplasma capricolum subsp. capripneumoniae 87001</name>
    <dbReference type="NCBI Taxonomy" id="1124992"/>
    <lineage>
        <taxon>Bacteria</taxon>
        <taxon>Bacillati</taxon>
        <taxon>Mycoplasmatota</taxon>
        <taxon>Mollicutes</taxon>
        <taxon>Mycoplasmataceae</taxon>
        <taxon>Mycoplasma</taxon>
    </lineage>
</organism>
<dbReference type="AlphaFoldDB" id="A0A9N7AUI0"/>
<feature type="region of interest" description="Disordered" evidence="1">
    <location>
        <begin position="1"/>
        <end position="28"/>
    </location>
</feature>
<gene>
    <name evidence="2" type="ORF">MCCG_0036</name>
</gene>
<keyword evidence="3" id="KW-1185">Reference proteome</keyword>